<name>A0A0Q0QXZ5_RHOCA</name>
<accession>A0A0Q0QXZ5</accession>
<dbReference type="EMBL" id="FNAY01000020">
    <property type="protein sequence ID" value="SDF88552.1"/>
    <property type="molecule type" value="Genomic_DNA"/>
</dbReference>
<gene>
    <name evidence="1" type="ORF">SAMN04244550_03019</name>
</gene>
<reference evidence="1 2" key="1">
    <citation type="submission" date="2016-10" db="EMBL/GenBank/DDBJ databases">
        <authorList>
            <person name="de Groot N.N."/>
        </authorList>
    </citation>
    <scope>NUCLEOTIDE SEQUENCE [LARGE SCALE GENOMIC DNA]</scope>
    <source>
        <strain evidence="2">DSM 938 / 37b4</strain>
    </source>
</reference>
<dbReference type="OrthoDB" id="7510023at2"/>
<proteinExistence type="predicted"/>
<dbReference type="InterPro" id="IPR021265">
    <property type="entry name" value="DUF2842"/>
</dbReference>
<dbReference type="AlphaFoldDB" id="A0A0Q0QXZ5"/>
<evidence type="ECO:0000313" key="1">
    <source>
        <dbReference type="EMBL" id="SDF88552.1"/>
    </source>
</evidence>
<protein>
    <recommendedName>
        <fullName evidence="3">DUF2842 domain-containing protein</fullName>
    </recommendedName>
</protein>
<dbReference type="Pfam" id="PF11003">
    <property type="entry name" value="DUF2842"/>
    <property type="match status" value="1"/>
</dbReference>
<evidence type="ECO:0000313" key="2">
    <source>
        <dbReference type="Proteomes" id="UP000183812"/>
    </source>
</evidence>
<dbReference type="Proteomes" id="UP000183812">
    <property type="component" value="Unassembled WGS sequence"/>
</dbReference>
<sequence>MPIPYKTRRRLALFVLVVGLPAYIVVAVSAVAWAEARWGVLPWWGSVLVYVGLGFLWIAPMKPVFIGVGKPDPDAQPPEQK</sequence>
<evidence type="ECO:0008006" key="3">
    <source>
        <dbReference type="Google" id="ProtNLM"/>
    </source>
</evidence>
<dbReference type="RefSeq" id="WP_055210747.1">
    <property type="nucleotide sequence ID" value="NZ_CP061202.1"/>
</dbReference>
<organism evidence="1 2">
    <name type="scientific">Rhodobacter capsulatus</name>
    <name type="common">Rhodopseudomonas capsulata</name>
    <dbReference type="NCBI Taxonomy" id="1061"/>
    <lineage>
        <taxon>Bacteria</taxon>
        <taxon>Pseudomonadati</taxon>
        <taxon>Pseudomonadota</taxon>
        <taxon>Alphaproteobacteria</taxon>
        <taxon>Rhodobacterales</taxon>
        <taxon>Rhodobacter group</taxon>
        <taxon>Rhodobacter</taxon>
    </lineage>
</organism>